<keyword evidence="1" id="KW-0805">Transcription regulation</keyword>
<dbReference type="InterPro" id="IPR036390">
    <property type="entry name" value="WH_DNA-bd_sf"/>
</dbReference>
<sequence>MEEGTSESLGYSAGTVADDDYDARLWDTREDCEVRQILDRIADKWSLLVIAMLDCESMRFTQLRREIDGVSQRMLSVTLRQLERDGLVSRTVHPVVPPRVDYALTPLGRTLHETIKPLVTWTEAHQEEIARARAAYDARAHGPTP</sequence>
<evidence type="ECO:0000259" key="4">
    <source>
        <dbReference type="PROSITE" id="PS51118"/>
    </source>
</evidence>
<dbReference type="PANTHER" id="PTHR33204:SF39">
    <property type="entry name" value="TRANSCRIPTIONAL REGULATORY PROTEIN"/>
    <property type="match status" value="1"/>
</dbReference>
<dbReference type="OrthoDB" id="370168at2"/>
<keyword evidence="2" id="KW-0238">DNA-binding</keyword>
<dbReference type="InterPro" id="IPR036388">
    <property type="entry name" value="WH-like_DNA-bd_sf"/>
</dbReference>
<name>A0A4R4NR93_9ACTN</name>
<dbReference type="EMBL" id="SMJZ01000001">
    <property type="protein sequence ID" value="TDC11444.1"/>
    <property type="molecule type" value="Genomic_DNA"/>
</dbReference>
<evidence type="ECO:0000256" key="1">
    <source>
        <dbReference type="ARBA" id="ARBA00023015"/>
    </source>
</evidence>
<evidence type="ECO:0000256" key="2">
    <source>
        <dbReference type="ARBA" id="ARBA00023125"/>
    </source>
</evidence>
<dbReference type="SUPFAM" id="SSF46785">
    <property type="entry name" value="Winged helix' DNA-binding domain"/>
    <property type="match status" value="1"/>
</dbReference>
<keyword evidence="6" id="KW-1185">Reference proteome</keyword>
<evidence type="ECO:0000313" key="5">
    <source>
        <dbReference type="EMBL" id="TDC11444.1"/>
    </source>
</evidence>
<organism evidence="5 6">
    <name type="scientific">Nonomuraea longispora</name>
    <dbReference type="NCBI Taxonomy" id="1848320"/>
    <lineage>
        <taxon>Bacteria</taxon>
        <taxon>Bacillati</taxon>
        <taxon>Actinomycetota</taxon>
        <taxon>Actinomycetes</taxon>
        <taxon>Streptosporangiales</taxon>
        <taxon>Streptosporangiaceae</taxon>
        <taxon>Nonomuraea</taxon>
    </lineage>
</organism>
<dbReference type="InterPro" id="IPR002577">
    <property type="entry name" value="HTH_HxlR"/>
</dbReference>
<dbReference type="PANTHER" id="PTHR33204">
    <property type="entry name" value="TRANSCRIPTIONAL REGULATOR, MARR FAMILY"/>
    <property type="match status" value="1"/>
</dbReference>
<comment type="caution">
    <text evidence="5">The sequence shown here is derived from an EMBL/GenBank/DDBJ whole genome shotgun (WGS) entry which is preliminary data.</text>
</comment>
<gene>
    <name evidence="5" type="ORF">E1267_00425</name>
</gene>
<dbReference type="RefSeq" id="WP_132328445.1">
    <property type="nucleotide sequence ID" value="NZ_SMJZ01000001.1"/>
</dbReference>
<reference evidence="5 6" key="1">
    <citation type="submission" date="2019-02" db="EMBL/GenBank/DDBJ databases">
        <title>Draft genome sequences of novel Actinobacteria.</title>
        <authorList>
            <person name="Sahin N."/>
            <person name="Ay H."/>
            <person name="Saygin H."/>
        </authorList>
    </citation>
    <scope>NUCLEOTIDE SEQUENCE [LARGE SCALE GENOMIC DNA]</scope>
    <source>
        <strain evidence="5 6">KC201</strain>
    </source>
</reference>
<dbReference type="Proteomes" id="UP000295157">
    <property type="component" value="Unassembled WGS sequence"/>
</dbReference>
<dbReference type="Gene3D" id="1.10.10.10">
    <property type="entry name" value="Winged helix-like DNA-binding domain superfamily/Winged helix DNA-binding domain"/>
    <property type="match status" value="1"/>
</dbReference>
<feature type="domain" description="HTH hxlR-type" evidence="4">
    <location>
        <begin position="32"/>
        <end position="130"/>
    </location>
</feature>
<dbReference type="AlphaFoldDB" id="A0A4R4NR93"/>
<protein>
    <submittedName>
        <fullName evidence="5">Transcriptional regulator</fullName>
    </submittedName>
</protein>
<keyword evidence="3" id="KW-0804">Transcription</keyword>
<dbReference type="PROSITE" id="PS51118">
    <property type="entry name" value="HTH_HXLR"/>
    <property type="match status" value="1"/>
</dbReference>
<accession>A0A4R4NR93</accession>
<dbReference type="GO" id="GO:0003677">
    <property type="term" value="F:DNA binding"/>
    <property type="evidence" value="ECO:0007669"/>
    <property type="project" value="UniProtKB-KW"/>
</dbReference>
<evidence type="ECO:0000313" key="6">
    <source>
        <dbReference type="Proteomes" id="UP000295157"/>
    </source>
</evidence>
<evidence type="ECO:0000256" key="3">
    <source>
        <dbReference type="ARBA" id="ARBA00023163"/>
    </source>
</evidence>
<dbReference type="Pfam" id="PF01638">
    <property type="entry name" value="HxlR"/>
    <property type="match status" value="1"/>
</dbReference>
<proteinExistence type="predicted"/>